<reference evidence="1 2" key="1">
    <citation type="submission" date="2013-01" db="EMBL/GenBank/DDBJ databases">
        <title>Whole genome shotgun sequence of Gordonia soli NBRC 108243.</title>
        <authorList>
            <person name="Isaki-Nakamura S."/>
            <person name="Hosoyama A."/>
            <person name="Tsuchikane K."/>
            <person name="Ando Y."/>
            <person name="Baba S."/>
            <person name="Ohji S."/>
            <person name="Hamada M."/>
            <person name="Tamura T."/>
            <person name="Yamazoe A."/>
            <person name="Yamazaki S."/>
            <person name="Fujita N."/>
        </authorList>
    </citation>
    <scope>NUCLEOTIDE SEQUENCE [LARGE SCALE GENOMIC DNA]</scope>
    <source>
        <strain evidence="1 2">NBRC 108243</strain>
    </source>
</reference>
<dbReference type="AlphaFoldDB" id="M0QJ33"/>
<comment type="caution">
    <text evidence="1">The sequence shown here is derived from an EMBL/GenBank/DDBJ whole genome shotgun (WGS) entry which is preliminary data.</text>
</comment>
<dbReference type="STRING" id="1223545.GS4_16_01030"/>
<protein>
    <submittedName>
        <fullName evidence="1">Uncharacterized protein</fullName>
    </submittedName>
</protein>
<name>M0QJ33_9ACTN</name>
<accession>M0QJ33</accession>
<sequence length="113" mass="12596">MTNARIGQYRHRMRAKDKYLERASTHPDRRPIRPEDVLADGVDKAQFGDVEVRKGSVAAFVANAKIFDRLPADDPDNETIRAQLLELLPAIRSAGVLDVFTPRSARLAALIDS</sequence>
<dbReference type="EMBL" id="BANX01000016">
    <property type="protein sequence ID" value="GAC68573.1"/>
    <property type="molecule type" value="Genomic_DNA"/>
</dbReference>
<proteinExistence type="predicted"/>
<evidence type="ECO:0000313" key="1">
    <source>
        <dbReference type="EMBL" id="GAC68573.1"/>
    </source>
</evidence>
<gene>
    <name evidence="1" type="ORF">GS4_16_01030</name>
</gene>
<dbReference type="Proteomes" id="UP000011666">
    <property type="component" value="Unassembled WGS sequence"/>
</dbReference>
<organism evidence="1 2">
    <name type="scientific">Gordonia soli NBRC 108243</name>
    <dbReference type="NCBI Taxonomy" id="1223545"/>
    <lineage>
        <taxon>Bacteria</taxon>
        <taxon>Bacillati</taxon>
        <taxon>Actinomycetota</taxon>
        <taxon>Actinomycetes</taxon>
        <taxon>Mycobacteriales</taxon>
        <taxon>Gordoniaceae</taxon>
        <taxon>Gordonia</taxon>
    </lineage>
</organism>
<keyword evidence="2" id="KW-1185">Reference proteome</keyword>
<evidence type="ECO:0000313" key="2">
    <source>
        <dbReference type="Proteomes" id="UP000011666"/>
    </source>
</evidence>
<dbReference type="eggNOG" id="ENOG5033C79">
    <property type="taxonomic scope" value="Bacteria"/>
</dbReference>